<accession>A0A0R0ACH9</accession>
<dbReference type="RefSeq" id="WP_057648603.1">
    <property type="nucleotide sequence ID" value="NZ_LLXU01000120.1"/>
</dbReference>
<evidence type="ECO:0000313" key="3">
    <source>
        <dbReference type="EMBL" id="KRG38403.1"/>
    </source>
</evidence>
<keyword evidence="4" id="KW-1185">Reference proteome</keyword>
<evidence type="ECO:0000256" key="1">
    <source>
        <dbReference type="ARBA" id="ARBA00022842"/>
    </source>
</evidence>
<evidence type="ECO:0000313" key="4">
    <source>
        <dbReference type="Proteomes" id="UP000051802"/>
    </source>
</evidence>
<dbReference type="GO" id="GO:0016779">
    <property type="term" value="F:nucleotidyltransferase activity"/>
    <property type="evidence" value="ECO:0007669"/>
    <property type="project" value="UniProtKB-ARBA"/>
</dbReference>
<reference evidence="3" key="1">
    <citation type="submission" date="2015-10" db="EMBL/GenBank/DDBJ databases">
        <title>Genome sequencing and analysis of members of genus Stenotrophomonas.</title>
        <authorList>
            <person name="Patil P.P."/>
            <person name="Midha S."/>
            <person name="Patil P.B."/>
        </authorList>
    </citation>
    <scope>NUCLEOTIDE SEQUENCE [LARGE SCALE GENOMIC DNA]</scope>
    <source>
        <strain evidence="3">JCM 16536</strain>
    </source>
</reference>
<dbReference type="STRING" id="676599.ARC20_01725"/>
<proteinExistence type="predicted"/>
<dbReference type="PANTHER" id="PTHR43777">
    <property type="entry name" value="MOLYBDENUM COFACTOR CYTIDYLYLTRANSFERASE"/>
    <property type="match status" value="1"/>
</dbReference>
<dbReference type="InterPro" id="IPR029044">
    <property type="entry name" value="Nucleotide-diphossugar_trans"/>
</dbReference>
<sequence length="201" mass="20817">MSMGFVAVVLAAGGSTRLGRPKQLLRRDGETLLRRSARLAHASGASRVLVALGAEAAHLRGELQGIAVEIVEVADWPQGLGASLARLQATLGEAGYRRVLVLGCDQPALGVSHLAQLLDAAEHAPAGGAFSAYAGVRGLPAVVAAEDWRQARFAGDEGLRTIARDPARAFGHVPAPDLALDIDTPADLAAAVSLGWLDRPD</sequence>
<dbReference type="OrthoDB" id="285216at2"/>
<protein>
    <recommendedName>
        <fullName evidence="2">MobA-like NTP transferase domain-containing protein</fullName>
    </recommendedName>
</protein>
<dbReference type="EMBL" id="LLXU01000120">
    <property type="protein sequence ID" value="KRG38403.1"/>
    <property type="molecule type" value="Genomic_DNA"/>
</dbReference>
<dbReference type="PANTHER" id="PTHR43777:SF1">
    <property type="entry name" value="MOLYBDENUM COFACTOR CYTIDYLYLTRANSFERASE"/>
    <property type="match status" value="1"/>
</dbReference>
<keyword evidence="1" id="KW-0460">Magnesium</keyword>
<name>A0A0R0ACH9_9GAMM</name>
<dbReference type="CDD" id="cd04182">
    <property type="entry name" value="GT_2_like_f"/>
    <property type="match status" value="1"/>
</dbReference>
<dbReference type="Gene3D" id="3.90.550.10">
    <property type="entry name" value="Spore Coat Polysaccharide Biosynthesis Protein SpsA, Chain A"/>
    <property type="match status" value="1"/>
</dbReference>
<feature type="domain" description="MobA-like NTP transferase" evidence="2">
    <location>
        <begin position="7"/>
        <end position="164"/>
    </location>
</feature>
<comment type="caution">
    <text evidence="3">The sequence shown here is derived from an EMBL/GenBank/DDBJ whole genome shotgun (WGS) entry which is preliminary data.</text>
</comment>
<evidence type="ECO:0000259" key="2">
    <source>
        <dbReference type="Pfam" id="PF12804"/>
    </source>
</evidence>
<organism evidence="3 4">
    <name type="scientific">Stenotrophomonas panacihumi</name>
    <dbReference type="NCBI Taxonomy" id="676599"/>
    <lineage>
        <taxon>Bacteria</taxon>
        <taxon>Pseudomonadati</taxon>
        <taxon>Pseudomonadota</taxon>
        <taxon>Gammaproteobacteria</taxon>
        <taxon>Lysobacterales</taxon>
        <taxon>Lysobacteraceae</taxon>
        <taxon>Stenotrophomonas</taxon>
    </lineage>
</organism>
<gene>
    <name evidence="3" type="ORF">ARC20_01725</name>
</gene>
<dbReference type="InterPro" id="IPR025877">
    <property type="entry name" value="MobA-like_NTP_Trfase"/>
</dbReference>
<dbReference type="SUPFAM" id="SSF53448">
    <property type="entry name" value="Nucleotide-diphospho-sugar transferases"/>
    <property type="match status" value="1"/>
</dbReference>
<dbReference type="Pfam" id="PF12804">
    <property type="entry name" value="NTP_transf_3"/>
    <property type="match status" value="1"/>
</dbReference>
<dbReference type="AlphaFoldDB" id="A0A0R0ACH9"/>
<dbReference type="Proteomes" id="UP000051802">
    <property type="component" value="Unassembled WGS sequence"/>
</dbReference>